<dbReference type="GO" id="GO:0006436">
    <property type="term" value="P:tryptophanyl-tRNA aminoacylation"/>
    <property type="evidence" value="ECO:0007669"/>
    <property type="project" value="UniProtKB-UniRule"/>
</dbReference>
<protein>
    <recommendedName>
        <fullName evidence="8">Tryptophan--tRNA ligase</fullName>
        <ecNumber evidence="8">6.1.1.2</ecNumber>
    </recommendedName>
    <alternativeName>
        <fullName evidence="8">Tryptophanyl-tRNA synthetase</fullName>
        <shortName evidence="8">TrpRS</shortName>
    </alternativeName>
</protein>
<dbReference type="CDD" id="cd00806">
    <property type="entry name" value="TrpRS_core"/>
    <property type="match status" value="1"/>
</dbReference>
<dbReference type="InterPro" id="IPR002306">
    <property type="entry name" value="Trp-tRNA-ligase"/>
</dbReference>
<keyword evidence="3 8" id="KW-0547">Nucleotide-binding</keyword>
<dbReference type="Proteomes" id="UP000288812">
    <property type="component" value="Unassembled WGS sequence"/>
</dbReference>
<feature type="short sequence motif" description="'HIGH' region" evidence="8">
    <location>
        <begin position="12"/>
        <end position="20"/>
    </location>
</feature>
<dbReference type="Pfam" id="PF00579">
    <property type="entry name" value="tRNA-synt_1b"/>
    <property type="match status" value="1"/>
</dbReference>
<evidence type="ECO:0000256" key="4">
    <source>
        <dbReference type="ARBA" id="ARBA00022840"/>
    </source>
</evidence>
<name>A0A437S778_9FIRM</name>
<comment type="subunit">
    <text evidence="8">Homodimer.</text>
</comment>
<dbReference type="GO" id="GO:0005829">
    <property type="term" value="C:cytosol"/>
    <property type="evidence" value="ECO:0007669"/>
    <property type="project" value="TreeGrafter"/>
</dbReference>
<dbReference type="EMBL" id="RLIH01000005">
    <property type="protein sequence ID" value="RVU54909.1"/>
    <property type="molecule type" value="Genomic_DNA"/>
</dbReference>
<feature type="binding site" evidence="8">
    <location>
        <begin position="11"/>
        <end position="13"/>
    </location>
    <ligand>
        <name>ATP</name>
        <dbReference type="ChEBI" id="CHEBI:30616"/>
    </ligand>
</feature>
<dbReference type="RefSeq" id="WP_127724292.1">
    <property type="nucleotide sequence ID" value="NZ_RLIH01000005.1"/>
</dbReference>
<comment type="subcellular location">
    <subcellularLocation>
        <location evidence="8">Cytoplasm</location>
    </subcellularLocation>
</comment>
<dbReference type="HAMAP" id="MF_00140_B">
    <property type="entry name" value="Trp_tRNA_synth_B"/>
    <property type="match status" value="1"/>
</dbReference>
<dbReference type="InterPro" id="IPR001412">
    <property type="entry name" value="aa-tRNA-synth_I_CS"/>
</dbReference>
<dbReference type="FunFam" id="1.10.240.10:FF:000002">
    <property type="entry name" value="Tryptophan--tRNA ligase"/>
    <property type="match status" value="1"/>
</dbReference>
<dbReference type="OrthoDB" id="9801042at2"/>
<feature type="binding site" evidence="8">
    <location>
        <begin position="194"/>
        <end position="198"/>
    </location>
    <ligand>
        <name>ATP</name>
        <dbReference type="ChEBI" id="CHEBI:30616"/>
    </ligand>
</feature>
<evidence type="ECO:0000256" key="2">
    <source>
        <dbReference type="ARBA" id="ARBA00022598"/>
    </source>
</evidence>
<accession>A0A437S778</accession>
<dbReference type="EC" id="6.1.1.2" evidence="8"/>
<feature type="binding site" evidence="8">
    <location>
        <position position="185"/>
    </location>
    <ligand>
        <name>ATP</name>
        <dbReference type="ChEBI" id="CHEBI:30616"/>
    </ligand>
</feature>
<evidence type="ECO:0000256" key="5">
    <source>
        <dbReference type="ARBA" id="ARBA00022917"/>
    </source>
</evidence>
<keyword evidence="4 8" id="KW-0067">ATP-binding</keyword>
<evidence type="ECO:0000313" key="11">
    <source>
        <dbReference type="Proteomes" id="UP000288812"/>
    </source>
</evidence>
<dbReference type="GO" id="GO:0004830">
    <property type="term" value="F:tryptophan-tRNA ligase activity"/>
    <property type="evidence" value="ECO:0007669"/>
    <property type="project" value="UniProtKB-UniRule"/>
</dbReference>
<keyword evidence="6 8" id="KW-0030">Aminoacyl-tRNA synthetase</keyword>
<proteinExistence type="inferred from homology"/>
<keyword evidence="5 8" id="KW-0648">Protein biosynthesis</keyword>
<dbReference type="PANTHER" id="PTHR43766:SF1">
    <property type="entry name" value="TRYPTOPHAN--TRNA LIGASE, MITOCHONDRIAL"/>
    <property type="match status" value="1"/>
</dbReference>
<comment type="similarity">
    <text evidence="1 8 9">Belongs to the class-I aminoacyl-tRNA synthetase family.</text>
</comment>
<dbReference type="InterPro" id="IPR014729">
    <property type="entry name" value="Rossmann-like_a/b/a_fold"/>
</dbReference>
<dbReference type="NCBIfam" id="TIGR00233">
    <property type="entry name" value="trpS"/>
    <property type="match status" value="1"/>
</dbReference>
<gene>
    <name evidence="8 10" type="primary">trpS</name>
    <name evidence="10" type="ORF">EF514_04810</name>
</gene>
<dbReference type="GO" id="GO:0005524">
    <property type="term" value="F:ATP binding"/>
    <property type="evidence" value="ECO:0007669"/>
    <property type="project" value="UniProtKB-UniRule"/>
</dbReference>
<keyword evidence="11" id="KW-1185">Reference proteome</keyword>
<dbReference type="PANTHER" id="PTHR43766">
    <property type="entry name" value="TRYPTOPHAN--TRNA LIGASE, MITOCHONDRIAL"/>
    <property type="match status" value="1"/>
</dbReference>
<evidence type="ECO:0000256" key="3">
    <source>
        <dbReference type="ARBA" id="ARBA00022741"/>
    </source>
</evidence>
<evidence type="ECO:0000313" key="10">
    <source>
        <dbReference type="EMBL" id="RVU54909.1"/>
    </source>
</evidence>
<organism evidence="10 11">
    <name type="scientific">Anaerosphaera multitolerans</name>
    <dbReference type="NCBI Taxonomy" id="2487351"/>
    <lineage>
        <taxon>Bacteria</taxon>
        <taxon>Bacillati</taxon>
        <taxon>Bacillota</taxon>
        <taxon>Tissierellia</taxon>
        <taxon>Tissierellales</taxon>
        <taxon>Peptoniphilaceae</taxon>
        <taxon>Anaerosphaera</taxon>
    </lineage>
</organism>
<dbReference type="InterPro" id="IPR002305">
    <property type="entry name" value="aa-tRNA-synth_Ic"/>
</dbReference>
<dbReference type="SUPFAM" id="SSF52374">
    <property type="entry name" value="Nucleotidylyl transferase"/>
    <property type="match status" value="1"/>
</dbReference>
<evidence type="ECO:0000256" key="6">
    <source>
        <dbReference type="ARBA" id="ARBA00023146"/>
    </source>
</evidence>
<comment type="caution">
    <text evidence="10">The sequence shown here is derived from an EMBL/GenBank/DDBJ whole genome shotgun (WGS) entry which is preliminary data.</text>
</comment>
<dbReference type="Gene3D" id="3.40.50.620">
    <property type="entry name" value="HUPs"/>
    <property type="match status" value="1"/>
</dbReference>
<evidence type="ECO:0000256" key="1">
    <source>
        <dbReference type="ARBA" id="ARBA00005594"/>
    </source>
</evidence>
<feature type="binding site" evidence="8">
    <location>
        <position position="134"/>
    </location>
    <ligand>
        <name>L-tryptophan</name>
        <dbReference type="ChEBI" id="CHEBI:57912"/>
    </ligand>
</feature>
<comment type="catalytic activity">
    <reaction evidence="7 8">
        <text>tRNA(Trp) + L-tryptophan + ATP = L-tryptophyl-tRNA(Trp) + AMP + diphosphate + H(+)</text>
        <dbReference type="Rhea" id="RHEA:24080"/>
        <dbReference type="Rhea" id="RHEA-COMP:9671"/>
        <dbReference type="Rhea" id="RHEA-COMP:9705"/>
        <dbReference type="ChEBI" id="CHEBI:15378"/>
        <dbReference type="ChEBI" id="CHEBI:30616"/>
        <dbReference type="ChEBI" id="CHEBI:33019"/>
        <dbReference type="ChEBI" id="CHEBI:57912"/>
        <dbReference type="ChEBI" id="CHEBI:78442"/>
        <dbReference type="ChEBI" id="CHEBI:78535"/>
        <dbReference type="ChEBI" id="CHEBI:456215"/>
        <dbReference type="EC" id="6.1.1.2"/>
    </reaction>
</comment>
<dbReference type="InterPro" id="IPR024109">
    <property type="entry name" value="Trp-tRNA-ligase_bac-type"/>
</dbReference>
<evidence type="ECO:0000256" key="8">
    <source>
        <dbReference type="HAMAP-Rule" id="MF_00140"/>
    </source>
</evidence>
<dbReference type="Gene3D" id="1.10.240.10">
    <property type="entry name" value="Tyrosyl-Transfer RNA Synthetase"/>
    <property type="match status" value="1"/>
</dbReference>
<feature type="binding site" evidence="8">
    <location>
        <begin position="19"/>
        <end position="20"/>
    </location>
    <ligand>
        <name>ATP</name>
        <dbReference type="ChEBI" id="CHEBI:30616"/>
    </ligand>
</feature>
<evidence type="ECO:0000256" key="9">
    <source>
        <dbReference type="RuleBase" id="RU363036"/>
    </source>
</evidence>
<dbReference type="PROSITE" id="PS00178">
    <property type="entry name" value="AA_TRNA_LIGASE_I"/>
    <property type="match status" value="1"/>
</dbReference>
<dbReference type="PRINTS" id="PR01039">
    <property type="entry name" value="TRNASYNTHTRP"/>
</dbReference>
<feature type="binding site" evidence="8">
    <location>
        <begin position="146"/>
        <end position="148"/>
    </location>
    <ligand>
        <name>ATP</name>
        <dbReference type="ChEBI" id="CHEBI:30616"/>
    </ligand>
</feature>
<dbReference type="InterPro" id="IPR050203">
    <property type="entry name" value="Trp-tRNA_synthetase"/>
</dbReference>
<reference evidence="10 11" key="1">
    <citation type="submission" date="2018-11" db="EMBL/GenBank/DDBJ databases">
        <title>Genome sequencing and assembly of Anaerosphaera sp. nov., GS7-6-2.</title>
        <authorList>
            <person name="Rettenmaier R."/>
            <person name="Liebl W."/>
            <person name="Zverlov V."/>
        </authorList>
    </citation>
    <scope>NUCLEOTIDE SEQUENCE [LARGE SCALE GENOMIC DNA]</scope>
    <source>
        <strain evidence="10 11">GS7-6-2</strain>
    </source>
</reference>
<feature type="short sequence motif" description="'KMSKS' region" evidence="8">
    <location>
        <begin position="194"/>
        <end position="198"/>
    </location>
</feature>
<keyword evidence="2 8" id="KW-0436">Ligase</keyword>
<evidence type="ECO:0000256" key="7">
    <source>
        <dbReference type="ARBA" id="ARBA00049929"/>
    </source>
</evidence>
<sequence>MEKKVVYSGIQPSGLLTLGNYIGALSNFRELQEEYNCLYCIVDMHAITVAQEPKDLRKNTLDILSLYLAAGLDPEKSIIYIQSHVPAHAELAWILNTITSVGQLQRMTQFKDKSKRSKEVLAGILNYPVLMAADILLYQSSFVPVGEDQRQHIELTRDIAQRFNSRYSETFVIPEILVSKVGAKIMSLQDPTIKMSKSDPDKNSYILILDSEDETRKKIKRAVTDSIGEINYSDDQLAIKNLIDIYTAFSGKTSEEVVDYYKDLGYGVFKEDLGEVVVEGLRPIRERFKEIRSDGEYLEKVYREGAEKASYLANKTLRKVYRKMGFIAK</sequence>
<dbReference type="AlphaFoldDB" id="A0A437S778"/>
<comment type="function">
    <text evidence="8">Catalyzes the attachment of tryptophan to tRNA(Trp).</text>
</comment>
<keyword evidence="8" id="KW-0963">Cytoplasm</keyword>